<evidence type="ECO:0000313" key="1">
    <source>
        <dbReference type="EMBL" id="ABC64322.1"/>
    </source>
</evidence>
<keyword evidence="2" id="KW-1185">Reference proteome</keyword>
<sequence>MALAGCIAAPAQAQGSEGEFARQLLPQLQAAFPGAELAIGADDPLRVDVTGMEGWDDATINLHRIYGFCTTASADECTAIASEYVANISYRPPPPGRADLRVLVRDARYMANIRENFGAKGSLPYHRAIGDDLFAILAFDSPETIMLAMPATVAELGLSEAEAWKVAREQTASGLPPLPDGTALRSNATLFQDYDYLPSMLADLEAWAPIAAAAGPDLLATAVSDSAVFIGVMPSGPMLDGFRITVEEDCAAQPRCVSPHIYRFRQGKWVIAQ</sequence>
<dbReference type="KEGG" id="eli:ELI_11150"/>
<dbReference type="Proteomes" id="UP000008808">
    <property type="component" value="Chromosome"/>
</dbReference>
<accession>Q2N7L9</accession>
<evidence type="ECO:0000313" key="2">
    <source>
        <dbReference type="Proteomes" id="UP000008808"/>
    </source>
</evidence>
<protein>
    <submittedName>
        <fullName evidence="1">Uncharacterized protein</fullName>
    </submittedName>
</protein>
<dbReference type="AlphaFoldDB" id="Q2N7L9"/>
<dbReference type="eggNOG" id="COG4848">
    <property type="taxonomic scope" value="Bacteria"/>
</dbReference>
<dbReference type="EMBL" id="CP000157">
    <property type="protein sequence ID" value="ABC64322.1"/>
    <property type="molecule type" value="Genomic_DNA"/>
</dbReference>
<dbReference type="HOGENOM" id="CLU_1018394_0_0_5"/>
<name>Q2N7L9_ERYLH</name>
<organism evidence="1 2">
    <name type="scientific">Erythrobacter litoralis (strain HTCC2594)</name>
    <dbReference type="NCBI Taxonomy" id="314225"/>
    <lineage>
        <taxon>Bacteria</taxon>
        <taxon>Pseudomonadati</taxon>
        <taxon>Pseudomonadota</taxon>
        <taxon>Alphaproteobacteria</taxon>
        <taxon>Sphingomonadales</taxon>
        <taxon>Erythrobacteraceae</taxon>
        <taxon>Erythrobacter/Porphyrobacter group</taxon>
        <taxon>Erythrobacter</taxon>
    </lineage>
</organism>
<gene>
    <name evidence="1" type="ordered locus">ELI_11150</name>
</gene>
<proteinExistence type="predicted"/>
<reference evidence="2" key="1">
    <citation type="journal article" date="2009" name="J. Bacteriol.">
        <title>Complete genome sequence of Erythrobacter litoralis HTCC2594.</title>
        <authorList>
            <person name="Oh H.M."/>
            <person name="Giovannoni S.J."/>
            <person name="Ferriera S."/>
            <person name="Johnson J."/>
            <person name="Cho J.C."/>
        </authorList>
    </citation>
    <scope>NUCLEOTIDE SEQUENCE [LARGE SCALE GENOMIC DNA]</scope>
    <source>
        <strain evidence="2">HTCC2594</strain>
    </source>
</reference>
<dbReference type="STRING" id="314225.ELI_11150"/>